<reference evidence="3 4" key="1">
    <citation type="submission" date="2024-09" db="EMBL/GenBank/DDBJ databases">
        <authorList>
            <person name="Sun Q."/>
            <person name="Mori K."/>
        </authorList>
    </citation>
    <scope>NUCLEOTIDE SEQUENCE [LARGE SCALE GENOMIC DNA]</scope>
    <source>
        <strain evidence="3 4">CCM 7415</strain>
    </source>
</reference>
<dbReference type="PANTHER" id="PTHR42879">
    <property type="entry name" value="3-OXOACYL-(ACYL-CARRIER-PROTEIN) REDUCTASE"/>
    <property type="match status" value="1"/>
</dbReference>
<protein>
    <submittedName>
        <fullName evidence="3">SDR family oxidoreductase</fullName>
    </submittedName>
</protein>
<evidence type="ECO:0000313" key="3">
    <source>
        <dbReference type="EMBL" id="MFC0266705.1"/>
    </source>
</evidence>
<evidence type="ECO:0000313" key="4">
    <source>
        <dbReference type="Proteomes" id="UP001589814"/>
    </source>
</evidence>
<feature type="region of interest" description="Disordered" evidence="2">
    <location>
        <begin position="1"/>
        <end position="41"/>
    </location>
</feature>
<dbReference type="InterPro" id="IPR050259">
    <property type="entry name" value="SDR"/>
</dbReference>
<gene>
    <name evidence="3" type="ORF">ACFFHW_01620</name>
</gene>
<dbReference type="Proteomes" id="UP001589814">
    <property type="component" value="Unassembled WGS sequence"/>
</dbReference>
<accession>A0ABV6FZ81</accession>
<dbReference type="EMBL" id="JBHLVX010000005">
    <property type="protein sequence ID" value="MFC0266705.1"/>
    <property type="molecule type" value="Genomic_DNA"/>
</dbReference>
<name>A0ABV6FZ81_9GAMM</name>
<dbReference type="RefSeq" id="WP_380059556.1">
    <property type="nucleotide sequence ID" value="NZ_JBHLVX010000005.1"/>
</dbReference>
<dbReference type="PANTHER" id="PTHR42879:SF2">
    <property type="entry name" value="3-OXOACYL-[ACYL-CARRIER-PROTEIN] REDUCTASE FABG"/>
    <property type="match status" value="1"/>
</dbReference>
<comment type="similarity">
    <text evidence="1">Belongs to the short-chain dehydrogenases/reductases (SDR) family.</text>
</comment>
<dbReference type="Pfam" id="PF13561">
    <property type="entry name" value="adh_short_C2"/>
    <property type="match status" value="1"/>
</dbReference>
<dbReference type="SUPFAM" id="SSF51735">
    <property type="entry name" value="NAD(P)-binding Rossmann-fold domains"/>
    <property type="match status" value="1"/>
</dbReference>
<dbReference type="InterPro" id="IPR036291">
    <property type="entry name" value="NAD(P)-bd_dom_sf"/>
</dbReference>
<keyword evidence="4" id="KW-1185">Reference proteome</keyword>
<dbReference type="InterPro" id="IPR002347">
    <property type="entry name" value="SDR_fam"/>
</dbReference>
<proteinExistence type="inferred from homology"/>
<organism evidence="3 4">
    <name type="scientific">Kushneria aurantia</name>
    <dbReference type="NCBI Taxonomy" id="504092"/>
    <lineage>
        <taxon>Bacteria</taxon>
        <taxon>Pseudomonadati</taxon>
        <taxon>Pseudomonadota</taxon>
        <taxon>Gammaproteobacteria</taxon>
        <taxon>Oceanospirillales</taxon>
        <taxon>Halomonadaceae</taxon>
        <taxon>Kushneria</taxon>
    </lineage>
</organism>
<comment type="caution">
    <text evidence="3">The sequence shown here is derived from an EMBL/GenBank/DDBJ whole genome shotgun (WGS) entry which is preliminary data.</text>
</comment>
<dbReference type="Gene3D" id="3.40.50.720">
    <property type="entry name" value="NAD(P)-binding Rossmann-like Domain"/>
    <property type="match status" value="1"/>
</dbReference>
<sequence>MGRAVNQTAGGQQVATRPGGQLSVGQAHGDKVGGAGTRLLPPPGARAAAKGGVIAALKSLALELAKRRITVNGVAPGWIDTDMTAGSDVEIKKVVPMQRMGSAEEVAGVVSFLCSPDGAYVTRQVIAVNGGLY</sequence>
<evidence type="ECO:0000256" key="1">
    <source>
        <dbReference type="ARBA" id="ARBA00006484"/>
    </source>
</evidence>
<evidence type="ECO:0000256" key="2">
    <source>
        <dbReference type="SAM" id="MobiDB-lite"/>
    </source>
</evidence>
<feature type="compositionally biased region" description="Polar residues" evidence="2">
    <location>
        <begin position="1"/>
        <end position="15"/>
    </location>
</feature>